<feature type="transmembrane region" description="Helical" evidence="7">
    <location>
        <begin position="65"/>
        <end position="86"/>
    </location>
</feature>
<feature type="transmembrane region" description="Helical" evidence="7">
    <location>
        <begin position="314"/>
        <end position="334"/>
    </location>
</feature>
<keyword evidence="6 7" id="KW-0472">Membrane</keyword>
<feature type="transmembrane region" description="Helical" evidence="7">
    <location>
        <begin position="346"/>
        <end position="369"/>
    </location>
</feature>
<comment type="subcellular location">
    <subcellularLocation>
        <location evidence="1">Membrane</location>
        <topology evidence="1">Multi-pass membrane protein</topology>
    </subcellularLocation>
</comment>
<evidence type="ECO:0000256" key="6">
    <source>
        <dbReference type="ARBA" id="ARBA00023136"/>
    </source>
</evidence>
<feature type="transmembrane region" description="Helical" evidence="7">
    <location>
        <begin position="375"/>
        <end position="398"/>
    </location>
</feature>
<dbReference type="Pfam" id="PF00999">
    <property type="entry name" value="Na_H_Exchanger"/>
    <property type="match status" value="1"/>
</dbReference>
<accession>A0A5N0UZL4</accession>
<gene>
    <name evidence="9" type="ORF">FPZ12_021280</name>
</gene>
<feature type="transmembrane region" description="Helical" evidence="7">
    <location>
        <begin position="6"/>
        <end position="27"/>
    </location>
</feature>
<keyword evidence="2" id="KW-0813">Transport</keyword>
<dbReference type="GO" id="GO:0015297">
    <property type="term" value="F:antiporter activity"/>
    <property type="evidence" value="ECO:0007669"/>
    <property type="project" value="InterPro"/>
</dbReference>
<dbReference type="GO" id="GO:0016020">
    <property type="term" value="C:membrane"/>
    <property type="evidence" value="ECO:0007669"/>
    <property type="project" value="UniProtKB-SubCell"/>
</dbReference>
<dbReference type="Proteomes" id="UP000319769">
    <property type="component" value="Unassembled WGS sequence"/>
</dbReference>
<keyword evidence="10" id="KW-1185">Reference proteome</keyword>
<dbReference type="RefSeq" id="WP_144749193.1">
    <property type="nucleotide sequence ID" value="NZ_VMNW02000031.1"/>
</dbReference>
<dbReference type="AlphaFoldDB" id="A0A5N0UZL4"/>
<evidence type="ECO:0000256" key="1">
    <source>
        <dbReference type="ARBA" id="ARBA00004141"/>
    </source>
</evidence>
<evidence type="ECO:0000256" key="4">
    <source>
        <dbReference type="ARBA" id="ARBA00022989"/>
    </source>
</evidence>
<dbReference type="OrthoDB" id="9793589at2"/>
<dbReference type="InterPro" id="IPR050794">
    <property type="entry name" value="CPA2_transporter"/>
</dbReference>
<evidence type="ECO:0000256" key="3">
    <source>
        <dbReference type="ARBA" id="ARBA00022692"/>
    </source>
</evidence>
<evidence type="ECO:0000259" key="8">
    <source>
        <dbReference type="Pfam" id="PF00999"/>
    </source>
</evidence>
<dbReference type="Gene3D" id="1.20.1530.20">
    <property type="match status" value="1"/>
</dbReference>
<comment type="caution">
    <text evidence="9">The sequence shown here is derived from an EMBL/GenBank/DDBJ whole genome shotgun (WGS) entry which is preliminary data.</text>
</comment>
<keyword evidence="4 7" id="KW-1133">Transmembrane helix</keyword>
<keyword evidence="5" id="KW-0406">Ion transport</keyword>
<dbReference type="PANTHER" id="PTHR32468:SF0">
    <property type="entry name" value="K(+)_H(+) ANTIPORTER 1"/>
    <property type="match status" value="1"/>
</dbReference>
<keyword evidence="3 7" id="KW-0812">Transmembrane</keyword>
<feature type="transmembrane region" description="Helical" evidence="7">
    <location>
        <begin position="194"/>
        <end position="214"/>
    </location>
</feature>
<dbReference type="GO" id="GO:1902600">
    <property type="term" value="P:proton transmembrane transport"/>
    <property type="evidence" value="ECO:0007669"/>
    <property type="project" value="InterPro"/>
</dbReference>
<evidence type="ECO:0000256" key="5">
    <source>
        <dbReference type="ARBA" id="ARBA00023065"/>
    </source>
</evidence>
<protein>
    <submittedName>
        <fullName evidence="9">Cation/H(+) antiporter</fullName>
    </submittedName>
</protein>
<feature type="domain" description="Cation/H+ exchanger transmembrane" evidence="8">
    <location>
        <begin position="17"/>
        <end position="397"/>
    </location>
</feature>
<feature type="transmembrane region" description="Helical" evidence="7">
    <location>
        <begin position="132"/>
        <end position="153"/>
    </location>
</feature>
<evidence type="ECO:0000256" key="2">
    <source>
        <dbReference type="ARBA" id="ARBA00022448"/>
    </source>
</evidence>
<sequence length="423" mass="43846">MDAETAARLVAGLLVIVLVARLLGFLAKKAGQPPVVGEILGGILLGPTLFHGAVTSALFPTTVRPGLTLLANIGVCVFMFLVGLRYDHGRLAGTAKTAATVALSAVALPFAGGAALAWYLFASHPAPNRLGFVLFMGTAMSVTAFPVLARILADKGLIDTPVGGIALAIAAVDDVLAWSLLAVVVALVQVTSGWQVLLIVPFAVVMLWVVRPLLARAAPADGRRGGPAVSAVVFLALAAGLFVSAEVTDLLGLHAFFGAFLFGVVMPKGGAATLRERVLPWVERVSSVLLLPVFFMVAGLGVDLSTMDGQLLGELGLVLVVAVGGKFGGAYLGARASGIRPRHATVLAALVNTRGLTELIALTVGLRLGMLDGSLYSLMVVMALVTTAMTGIVLRFVYPHWRVQRDHDADLGSGLGDVRKRTG</sequence>
<feature type="transmembrane region" description="Helical" evidence="7">
    <location>
        <begin position="165"/>
        <end position="188"/>
    </location>
</feature>
<feature type="transmembrane region" description="Helical" evidence="7">
    <location>
        <begin position="98"/>
        <end position="120"/>
    </location>
</feature>
<feature type="transmembrane region" description="Helical" evidence="7">
    <location>
        <begin position="251"/>
        <end position="269"/>
    </location>
</feature>
<organism evidence="9 10">
    <name type="scientific">Amycolatopsis acidicola</name>
    <dbReference type="NCBI Taxonomy" id="2596893"/>
    <lineage>
        <taxon>Bacteria</taxon>
        <taxon>Bacillati</taxon>
        <taxon>Actinomycetota</taxon>
        <taxon>Actinomycetes</taxon>
        <taxon>Pseudonocardiales</taxon>
        <taxon>Pseudonocardiaceae</taxon>
        <taxon>Amycolatopsis</taxon>
    </lineage>
</organism>
<evidence type="ECO:0000256" key="7">
    <source>
        <dbReference type="SAM" id="Phobius"/>
    </source>
</evidence>
<feature type="transmembrane region" description="Helical" evidence="7">
    <location>
        <begin position="226"/>
        <end position="245"/>
    </location>
</feature>
<proteinExistence type="predicted"/>
<dbReference type="EMBL" id="VMNW02000031">
    <property type="protein sequence ID" value="KAA9159083.1"/>
    <property type="molecule type" value="Genomic_DNA"/>
</dbReference>
<feature type="transmembrane region" description="Helical" evidence="7">
    <location>
        <begin position="39"/>
        <end position="59"/>
    </location>
</feature>
<reference evidence="9" key="1">
    <citation type="submission" date="2019-09" db="EMBL/GenBank/DDBJ databases">
        <authorList>
            <person name="Teo W.F.A."/>
            <person name="Duangmal K."/>
        </authorList>
    </citation>
    <scope>NUCLEOTIDE SEQUENCE [LARGE SCALE GENOMIC DNA]</scope>
    <source>
        <strain evidence="9">K81G1</strain>
    </source>
</reference>
<evidence type="ECO:0000313" key="9">
    <source>
        <dbReference type="EMBL" id="KAA9159083.1"/>
    </source>
</evidence>
<feature type="transmembrane region" description="Helical" evidence="7">
    <location>
        <begin position="281"/>
        <end position="302"/>
    </location>
</feature>
<name>A0A5N0UZL4_9PSEU</name>
<dbReference type="PANTHER" id="PTHR32468">
    <property type="entry name" value="CATION/H + ANTIPORTER"/>
    <property type="match status" value="1"/>
</dbReference>
<evidence type="ECO:0000313" key="10">
    <source>
        <dbReference type="Proteomes" id="UP000319769"/>
    </source>
</evidence>
<dbReference type="InterPro" id="IPR006153">
    <property type="entry name" value="Cation/H_exchanger_TM"/>
</dbReference>
<dbReference type="InterPro" id="IPR038770">
    <property type="entry name" value="Na+/solute_symporter_sf"/>
</dbReference>